<keyword evidence="2" id="KW-0472">Membrane</keyword>
<evidence type="ECO:0000259" key="3">
    <source>
        <dbReference type="Pfam" id="PF00768"/>
    </source>
</evidence>
<feature type="transmembrane region" description="Helical" evidence="2">
    <location>
        <begin position="136"/>
        <end position="159"/>
    </location>
</feature>
<evidence type="ECO:0000256" key="2">
    <source>
        <dbReference type="SAM" id="Phobius"/>
    </source>
</evidence>
<dbReference type="EMBL" id="JYIY01000073">
    <property type="protein sequence ID" value="KJL36512.1"/>
    <property type="molecule type" value="Genomic_DNA"/>
</dbReference>
<keyword evidence="2" id="KW-1133">Transmembrane helix</keyword>
<sequence>MVDIASIATRTRYFRGMTSTPPPGSRRARRQQGSTGEIEVATAETGDIPILLDGPLAPEATALPTVPRDGLAVPSIVPVIVEEPHIEALTWVSPAQVAARTRGRELTIGSAPVTEAPVGDVDLIAAPRRRRRRPKIAVIAPIVTAVAAVAAYVIAALVWPLSAIPPTVTPATLTGAAAPAAAVPWPAVGAGAVGVQGIGSGLASTSTPQEIASISKVVTSLMILEKSPVSSSDQGPSYTFTSADRRTYQSYLASGESALAVPVGSSLTQYQLLQGILIGSAGNYVAKLASQYWPSNDAFATAATAFLTAHSISGITLKEPTGINPANTATPSALIQLGELAMANPTIADIVRQTSVTLPGAGVVENTNDLLADAGVVGIKTGSLSAYSLLVAKDVTIDGVTVRLYAAALEQTSHANRDAAARALLTELQADVVASPALTSGTTVATVTTVWGATTSLVTSGDLAVLGWNGSIPSVAAQFDLGAARDAGDTVGTVTANGPLNTSTAKVTLSAPLVDPSPWWRLTHPLQLLGAR</sequence>
<dbReference type="Gene3D" id="3.40.710.10">
    <property type="entry name" value="DD-peptidase/beta-lactamase superfamily"/>
    <property type="match status" value="1"/>
</dbReference>
<organism evidence="4 5">
    <name type="scientific">Microbacterium ginsengisoli</name>
    <dbReference type="NCBI Taxonomy" id="400772"/>
    <lineage>
        <taxon>Bacteria</taxon>
        <taxon>Bacillati</taxon>
        <taxon>Actinomycetota</taxon>
        <taxon>Actinomycetes</taxon>
        <taxon>Micrococcales</taxon>
        <taxon>Microbacteriaceae</taxon>
        <taxon>Microbacterium</taxon>
    </lineage>
</organism>
<keyword evidence="4" id="KW-0121">Carboxypeptidase</keyword>
<proteinExistence type="predicted"/>
<evidence type="ECO:0000256" key="1">
    <source>
        <dbReference type="SAM" id="MobiDB-lite"/>
    </source>
</evidence>
<name>A0A0F0LTC7_9MICO</name>
<dbReference type="InterPro" id="IPR001967">
    <property type="entry name" value="Peptidase_S11_N"/>
</dbReference>
<dbReference type="InterPro" id="IPR012338">
    <property type="entry name" value="Beta-lactam/transpept-like"/>
</dbReference>
<keyword evidence="4" id="KW-0645">Protease</keyword>
<dbReference type="AlphaFoldDB" id="A0A0F0LTC7"/>
<keyword evidence="4" id="KW-0378">Hydrolase</keyword>
<protein>
    <submittedName>
        <fullName evidence="4">D-alanyl-D-alanine carboxypeptidase</fullName>
    </submittedName>
</protein>
<dbReference type="SUPFAM" id="SSF56601">
    <property type="entry name" value="beta-lactamase/transpeptidase-like"/>
    <property type="match status" value="1"/>
</dbReference>
<dbReference type="GO" id="GO:0009002">
    <property type="term" value="F:serine-type D-Ala-D-Ala carboxypeptidase activity"/>
    <property type="evidence" value="ECO:0007669"/>
    <property type="project" value="InterPro"/>
</dbReference>
<keyword evidence="2" id="KW-0812">Transmembrane</keyword>
<evidence type="ECO:0000313" key="5">
    <source>
        <dbReference type="Proteomes" id="UP000033451"/>
    </source>
</evidence>
<feature type="domain" description="Peptidase S11 D-alanyl-D-alanine carboxypeptidase A N-terminal" evidence="3">
    <location>
        <begin position="207"/>
        <end position="386"/>
    </location>
</feature>
<reference evidence="4 5" key="1">
    <citation type="submission" date="2015-02" db="EMBL/GenBank/DDBJ databases">
        <title>Draft genome sequences of ten Microbacterium spp. with emphasis on heavy metal contaminated environments.</title>
        <authorList>
            <person name="Corretto E."/>
        </authorList>
    </citation>
    <scope>NUCLEOTIDE SEQUENCE [LARGE SCALE GENOMIC DNA]</scope>
    <source>
        <strain evidence="4 5">DSM 18659</strain>
    </source>
</reference>
<comment type="caution">
    <text evidence="4">The sequence shown here is derived from an EMBL/GenBank/DDBJ whole genome shotgun (WGS) entry which is preliminary data.</text>
</comment>
<keyword evidence="5" id="KW-1185">Reference proteome</keyword>
<feature type="region of interest" description="Disordered" evidence="1">
    <location>
        <begin position="15"/>
        <end position="37"/>
    </location>
</feature>
<dbReference type="Proteomes" id="UP000033451">
    <property type="component" value="Unassembled WGS sequence"/>
</dbReference>
<evidence type="ECO:0000313" key="4">
    <source>
        <dbReference type="EMBL" id="KJL36512.1"/>
    </source>
</evidence>
<dbReference type="Pfam" id="PF00768">
    <property type="entry name" value="Peptidase_S11"/>
    <property type="match status" value="1"/>
</dbReference>
<dbReference type="GO" id="GO:0006508">
    <property type="term" value="P:proteolysis"/>
    <property type="evidence" value="ECO:0007669"/>
    <property type="project" value="InterPro"/>
</dbReference>
<accession>A0A0F0LTC7</accession>
<dbReference type="STRING" id="400772.RR49_01522"/>
<gene>
    <name evidence="4" type="ORF">RR49_01522</name>
</gene>
<dbReference type="PATRIC" id="fig|400772.4.peg.1543"/>